<keyword evidence="2" id="KW-1185">Reference proteome</keyword>
<organism evidence="1 2">
    <name type="scientific">Pleurodeles waltl</name>
    <name type="common">Iberian ribbed newt</name>
    <dbReference type="NCBI Taxonomy" id="8319"/>
    <lineage>
        <taxon>Eukaryota</taxon>
        <taxon>Metazoa</taxon>
        <taxon>Chordata</taxon>
        <taxon>Craniata</taxon>
        <taxon>Vertebrata</taxon>
        <taxon>Euteleostomi</taxon>
        <taxon>Amphibia</taxon>
        <taxon>Batrachia</taxon>
        <taxon>Caudata</taxon>
        <taxon>Salamandroidea</taxon>
        <taxon>Salamandridae</taxon>
        <taxon>Pleurodelinae</taxon>
        <taxon>Pleurodeles</taxon>
    </lineage>
</organism>
<dbReference type="EMBL" id="JANPWB010000013">
    <property type="protein sequence ID" value="KAJ1105864.1"/>
    <property type="molecule type" value="Genomic_DNA"/>
</dbReference>
<name>A0AAV7MRY8_PLEWA</name>
<reference evidence="1" key="1">
    <citation type="journal article" date="2022" name="bioRxiv">
        <title>Sequencing and chromosome-scale assembly of the giantPleurodeles waltlgenome.</title>
        <authorList>
            <person name="Brown T."/>
            <person name="Elewa A."/>
            <person name="Iarovenko S."/>
            <person name="Subramanian E."/>
            <person name="Araus A.J."/>
            <person name="Petzold A."/>
            <person name="Susuki M."/>
            <person name="Suzuki K.-i.T."/>
            <person name="Hayashi T."/>
            <person name="Toyoda A."/>
            <person name="Oliveira C."/>
            <person name="Osipova E."/>
            <person name="Leigh N.D."/>
            <person name="Simon A."/>
            <person name="Yun M.H."/>
        </authorList>
    </citation>
    <scope>NUCLEOTIDE SEQUENCE</scope>
    <source>
        <strain evidence="1">20211129_DDA</strain>
        <tissue evidence="1">Liver</tissue>
    </source>
</reference>
<protein>
    <submittedName>
        <fullName evidence="1">Uncharacterized protein</fullName>
    </submittedName>
</protein>
<comment type="caution">
    <text evidence="1">The sequence shown here is derived from an EMBL/GenBank/DDBJ whole genome shotgun (WGS) entry which is preliminary data.</text>
</comment>
<proteinExistence type="predicted"/>
<accession>A0AAV7MRY8</accession>
<dbReference type="AlphaFoldDB" id="A0AAV7MRY8"/>
<evidence type="ECO:0000313" key="1">
    <source>
        <dbReference type="EMBL" id="KAJ1105864.1"/>
    </source>
</evidence>
<dbReference type="Proteomes" id="UP001066276">
    <property type="component" value="Chromosome 9"/>
</dbReference>
<gene>
    <name evidence="1" type="ORF">NDU88_003268</name>
</gene>
<evidence type="ECO:0000313" key="2">
    <source>
        <dbReference type="Proteomes" id="UP001066276"/>
    </source>
</evidence>
<dbReference type="InterPro" id="IPR042566">
    <property type="entry name" value="L1_C"/>
</dbReference>
<dbReference type="Gene3D" id="3.30.250.20">
    <property type="entry name" value="L1 transposable element, C-terminal domain"/>
    <property type="match status" value="1"/>
</dbReference>
<sequence length="75" mass="8398">MDLEFFPDLMVAVQMARHEFTAVKKKQQKAGLKYAMLYPPRLRADLPDGPKVFTAPQAAMEHIKKLGLGHGFSLA</sequence>